<keyword evidence="4" id="KW-1185">Reference proteome</keyword>
<dbReference type="Proteomes" id="UP000046393">
    <property type="component" value="Unplaced"/>
</dbReference>
<dbReference type="WBParaSite" id="SMUV_0000273901-mRNA-1">
    <property type="protein sequence ID" value="SMUV_0000273901-mRNA-1"/>
    <property type="gene ID" value="SMUV_0000273901"/>
</dbReference>
<accession>A0A0N5AER9</accession>
<dbReference type="InterPro" id="IPR000953">
    <property type="entry name" value="Chromo/chromo_shadow_dom"/>
</dbReference>
<dbReference type="AlphaFoldDB" id="A0A0N5AER9"/>
<dbReference type="SUPFAM" id="SSF54160">
    <property type="entry name" value="Chromo domain-like"/>
    <property type="match status" value="1"/>
</dbReference>
<name>A0A0N5AER9_9BILA</name>
<dbReference type="Pfam" id="PF00385">
    <property type="entry name" value="Chromo"/>
    <property type="match status" value="1"/>
</dbReference>
<feature type="domain" description="Chromo" evidence="3">
    <location>
        <begin position="1"/>
        <end position="49"/>
    </location>
</feature>
<protein>
    <submittedName>
        <fullName evidence="5">Chromo domain-containing protein</fullName>
    </submittedName>
</protein>
<evidence type="ECO:0000313" key="4">
    <source>
        <dbReference type="Proteomes" id="UP000046393"/>
    </source>
</evidence>
<dbReference type="Gene3D" id="2.40.50.40">
    <property type="match status" value="1"/>
</dbReference>
<evidence type="ECO:0000259" key="3">
    <source>
        <dbReference type="PROSITE" id="PS50013"/>
    </source>
</evidence>
<dbReference type="InterPro" id="IPR023780">
    <property type="entry name" value="Chromo_domain"/>
</dbReference>
<evidence type="ECO:0000313" key="5">
    <source>
        <dbReference type="WBParaSite" id="SMUV_0000273901-mRNA-1"/>
    </source>
</evidence>
<evidence type="ECO:0000256" key="2">
    <source>
        <dbReference type="ARBA" id="ARBA00023242"/>
    </source>
</evidence>
<dbReference type="PROSITE" id="PS50013">
    <property type="entry name" value="CHROMO_2"/>
    <property type="match status" value="1"/>
</dbReference>
<dbReference type="CDD" id="cd00024">
    <property type="entry name" value="CD_CSD"/>
    <property type="match status" value="1"/>
</dbReference>
<dbReference type="InterPro" id="IPR016197">
    <property type="entry name" value="Chromo-like_dom_sf"/>
</dbReference>
<keyword evidence="2" id="KW-0539">Nucleus</keyword>
<dbReference type="InterPro" id="IPR023779">
    <property type="entry name" value="Chromodomain_CS"/>
</dbReference>
<reference evidence="5" key="1">
    <citation type="submission" date="2017-02" db="UniProtKB">
        <authorList>
            <consortium name="WormBaseParasite"/>
        </authorList>
    </citation>
    <scope>IDENTIFICATION</scope>
</reference>
<evidence type="ECO:0000256" key="1">
    <source>
        <dbReference type="ARBA" id="ARBA00004123"/>
    </source>
</evidence>
<dbReference type="SMART" id="SM00298">
    <property type="entry name" value="CHROMO"/>
    <property type="match status" value="1"/>
</dbReference>
<proteinExistence type="predicted"/>
<comment type="subcellular location">
    <subcellularLocation>
        <location evidence="1">Nucleus</location>
    </subcellularLocation>
</comment>
<organism evidence="4 5">
    <name type="scientific">Syphacia muris</name>
    <dbReference type="NCBI Taxonomy" id="451379"/>
    <lineage>
        <taxon>Eukaryota</taxon>
        <taxon>Metazoa</taxon>
        <taxon>Ecdysozoa</taxon>
        <taxon>Nematoda</taxon>
        <taxon>Chromadorea</taxon>
        <taxon>Rhabditida</taxon>
        <taxon>Spirurina</taxon>
        <taxon>Oxyuridomorpha</taxon>
        <taxon>Oxyuroidea</taxon>
        <taxon>Oxyuridae</taxon>
        <taxon>Syphacia</taxon>
    </lineage>
</organism>
<dbReference type="InterPro" id="IPR051219">
    <property type="entry name" value="Heterochromatin_chromo-domain"/>
</dbReference>
<dbReference type="PROSITE" id="PS00598">
    <property type="entry name" value="CHROMO_1"/>
    <property type="match status" value="1"/>
</dbReference>
<dbReference type="GO" id="GO:0005634">
    <property type="term" value="C:nucleus"/>
    <property type="evidence" value="ECO:0007669"/>
    <property type="project" value="UniProtKB-SubCell"/>
</dbReference>
<dbReference type="PANTHER" id="PTHR22812">
    <property type="entry name" value="CHROMOBOX PROTEIN"/>
    <property type="match status" value="1"/>
</dbReference>
<sequence>MVEKIVAYRINDGKEFYKVRWAGFTEEDDTWEPYENLNEACRLMIKDMFGHFPGSSGNVTGRTVSFSAIPLENKTHSSKRSVRKNKVFLENFQEKFALSVAYACVSTDFKNFLLISF</sequence>